<dbReference type="Proteomes" id="UP000323454">
    <property type="component" value="Unassembled WGS sequence"/>
</dbReference>
<dbReference type="PRINTS" id="PR00598">
    <property type="entry name" value="HTHMARR"/>
</dbReference>
<dbReference type="SUPFAM" id="SSF46785">
    <property type="entry name" value="Winged helix' DNA-binding domain"/>
    <property type="match status" value="1"/>
</dbReference>
<proteinExistence type="predicted"/>
<dbReference type="PROSITE" id="PS01117">
    <property type="entry name" value="HTH_MARR_1"/>
    <property type="match status" value="1"/>
</dbReference>
<evidence type="ECO:0000259" key="4">
    <source>
        <dbReference type="PROSITE" id="PS50995"/>
    </source>
</evidence>
<keyword evidence="6" id="KW-1185">Reference proteome</keyword>
<keyword evidence="1" id="KW-0805">Transcription regulation</keyword>
<dbReference type="InterPro" id="IPR000835">
    <property type="entry name" value="HTH_MarR-typ"/>
</dbReference>
<feature type="domain" description="HTH marR-type" evidence="4">
    <location>
        <begin position="1"/>
        <end position="127"/>
    </location>
</feature>
<dbReference type="GO" id="GO:0006950">
    <property type="term" value="P:response to stress"/>
    <property type="evidence" value="ECO:0007669"/>
    <property type="project" value="TreeGrafter"/>
</dbReference>
<dbReference type="EMBL" id="VUOB01000002">
    <property type="protein sequence ID" value="KAA2266439.1"/>
    <property type="molecule type" value="Genomic_DNA"/>
</dbReference>
<dbReference type="InterPro" id="IPR036388">
    <property type="entry name" value="WH-like_DNA-bd_sf"/>
</dbReference>
<comment type="caution">
    <text evidence="5">The sequence shown here is derived from an EMBL/GenBank/DDBJ whole genome shotgun (WGS) entry which is preliminary data.</text>
</comment>
<organism evidence="5 6">
    <name type="scientific">Solihabitans fulvus</name>
    <dbReference type="NCBI Taxonomy" id="1892852"/>
    <lineage>
        <taxon>Bacteria</taxon>
        <taxon>Bacillati</taxon>
        <taxon>Actinomycetota</taxon>
        <taxon>Actinomycetes</taxon>
        <taxon>Pseudonocardiales</taxon>
        <taxon>Pseudonocardiaceae</taxon>
        <taxon>Solihabitans</taxon>
    </lineage>
</organism>
<reference evidence="5 6" key="2">
    <citation type="submission" date="2019-09" db="EMBL/GenBank/DDBJ databases">
        <authorList>
            <person name="Jin C."/>
        </authorList>
    </citation>
    <scope>NUCLEOTIDE SEQUENCE [LARGE SCALE GENOMIC DNA]</scope>
    <source>
        <strain evidence="5 6">AN110305</strain>
    </source>
</reference>
<evidence type="ECO:0000256" key="1">
    <source>
        <dbReference type="ARBA" id="ARBA00023015"/>
    </source>
</evidence>
<dbReference type="Pfam" id="PF12802">
    <property type="entry name" value="MarR_2"/>
    <property type="match status" value="1"/>
</dbReference>
<reference evidence="5 6" key="1">
    <citation type="submission" date="2019-09" db="EMBL/GenBank/DDBJ databases">
        <title>Goodfellowia gen. nov., a new genus of the Pseudonocardineae related to Actinoalloteichus, containing Goodfellowia coeruleoviolacea gen. nov., comb. nov. gen. nov., comb. nov.</title>
        <authorList>
            <person name="Labeda D."/>
        </authorList>
    </citation>
    <scope>NUCLEOTIDE SEQUENCE [LARGE SCALE GENOMIC DNA]</scope>
    <source>
        <strain evidence="5 6">AN110305</strain>
    </source>
</reference>
<keyword evidence="3" id="KW-0804">Transcription</keyword>
<dbReference type="Gene3D" id="1.10.10.10">
    <property type="entry name" value="Winged helix-like DNA-binding domain superfamily/Winged helix DNA-binding domain"/>
    <property type="match status" value="1"/>
</dbReference>
<evidence type="ECO:0000313" key="5">
    <source>
        <dbReference type="EMBL" id="KAA2266439.1"/>
    </source>
</evidence>
<name>A0A5B2XU76_9PSEU</name>
<dbReference type="PANTHER" id="PTHR33164">
    <property type="entry name" value="TRANSCRIPTIONAL REGULATOR, MARR FAMILY"/>
    <property type="match status" value="1"/>
</dbReference>
<dbReference type="PANTHER" id="PTHR33164:SF99">
    <property type="entry name" value="MARR FAMILY REGULATORY PROTEIN"/>
    <property type="match status" value="1"/>
</dbReference>
<dbReference type="GO" id="GO:0003677">
    <property type="term" value="F:DNA binding"/>
    <property type="evidence" value="ECO:0007669"/>
    <property type="project" value="UniProtKB-KW"/>
</dbReference>
<accession>A0A5B2XU76</accession>
<evidence type="ECO:0000256" key="3">
    <source>
        <dbReference type="ARBA" id="ARBA00023163"/>
    </source>
</evidence>
<protein>
    <submittedName>
        <fullName evidence="5">MarR family transcriptional regulator</fullName>
    </submittedName>
</protein>
<dbReference type="OrthoDB" id="5195026at2"/>
<dbReference type="AlphaFoldDB" id="A0A5B2XU76"/>
<dbReference type="SMART" id="SM00347">
    <property type="entry name" value="HTH_MARR"/>
    <property type="match status" value="1"/>
</dbReference>
<dbReference type="InterPro" id="IPR023187">
    <property type="entry name" value="Tscrpt_reg_MarR-type_CS"/>
</dbReference>
<dbReference type="PROSITE" id="PS50995">
    <property type="entry name" value="HTH_MARR_2"/>
    <property type="match status" value="1"/>
</dbReference>
<sequence length="127" mass="14005">MVTDTDVVNAWRELLSRHASTWCELDRELNERYGLGASEFEVLDRLAEGVKDAYRVQELGAMVFLSQSALSRLIGRLETKGLVVRSMCDSDRRGISVCLTDAGRELYAAAKPTHRSVLAASFADAPA</sequence>
<dbReference type="InterPro" id="IPR039422">
    <property type="entry name" value="MarR/SlyA-like"/>
</dbReference>
<gene>
    <name evidence="5" type="ORF">F0L68_01430</name>
</gene>
<dbReference type="GO" id="GO:0003700">
    <property type="term" value="F:DNA-binding transcription factor activity"/>
    <property type="evidence" value="ECO:0007669"/>
    <property type="project" value="InterPro"/>
</dbReference>
<dbReference type="InterPro" id="IPR036390">
    <property type="entry name" value="WH_DNA-bd_sf"/>
</dbReference>
<keyword evidence="2" id="KW-0238">DNA-binding</keyword>
<evidence type="ECO:0000313" key="6">
    <source>
        <dbReference type="Proteomes" id="UP000323454"/>
    </source>
</evidence>
<evidence type="ECO:0000256" key="2">
    <source>
        <dbReference type="ARBA" id="ARBA00023125"/>
    </source>
</evidence>